<feature type="region of interest" description="Disordered" evidence="4">
    <location>
        <begin position="52"/>
        <end position="76"/>
    </location>
</feature>
<evidence type="ECO:0000313" key="7">
    <source>
        <dbReference type="Proteomes" id="UP000244168"/>
    </source>
</evidence>
<dbReference type="RefSeq" id="WP_146166592.1">
    <property type="nucleotide sequence ID" value="NZ_CP160205.1"/>
</dbReference>
<evidence type="ECO:0000256" key="1">
    <source>
        <dbReference type="ARBA" id="ARBA00004442"/>
    </source>
</evidence>
<keyword evidence="5" id="KW-0732">Signal</keyword>
<evidence type="ECO:0000313" key="6">
    <source>
        <dbReference type="EMBL" id="PTQ94125.1"/>
    </source>
</evidence>
<keyword evidence="3" id="KW-0998">Cell outer membrane</keyword>
<evidence type="ECO:0008006" key="8">
    <source>
        <dbReference type="Google" id="ProtNLM"/>
    </source>
</evidence>
<dbReference type="Gene3D" id="2.40.170.20">
    <property type="entry name" value="TonB-dependent receptor, beta-barrel domain"/>
    <property type="match status" value="1"/>
</dbReference>
<dbReference type="Proteomes" id="UP000244168">
    <property type="component" value="Unassembled WGS sequence"/>
</dbReference>
<feature type="signal peptide" evidence="5">
    <location>
        <begin position="1"/>
        <end position="23"/>
    </location>
</feature>
<name>A0A2T5J6F2_9SPHI</name>
<keyword evidence="2" id="KW-0472">Membrane</keyword>
<dbReference type="GO" id="GO:0009279">
    <property type="term" value="C:cell outer membrane"/>
    <property type="evidence" value="ECO:0007669"/>
    <property type="project" value="UniProtKB-SubCell"/>
</dbReference>
<dbReference type="EMBL" id="QAOQ01000007">
    <property type="protein sequence ID" value="PTQ94125.1"/>
    <property type="molecule type" value="Genomic_DNA"/>
</dbReference>
<gene>
    <name evidence="6" type="ORF">C8P68_107190</name>
</gene>
<evidence type="ECO:0000256" key="4">
    <source>
        <dbReference type="SAM" id="MobiDB-lite"/>
    </source>
</evidence>
<keyword evidence="7" id="KW-1185">Reference proteome</keyword>
<proteinExistence type="predicted"/>
<evidence type="ECO:0000256" key="5">
    <source>
        <dbReference type="SAM" id="SignalP"/>
    </source>
</evidence>
<protein>
    <recommendedName>
        <fullName evidence="8">TonB dependent receptor</fullName>
    </recommendedName>
</protein>
<feature type="chain" id="PRO_5015672844" description="TonB dependent receptor" evidence="5">
    <location>
        <begin position="24"/>
        <end position="626"/>
    </location>
</feature>
<evidence type="ECO:0000256" key="2">
    <source>
        <dbReference type="ARBA" id="ARBA00023136"/>
    </source>
</evidence>
<dbReference type="SUPFAM" id="SSF56935">
    <property type="entry name" value="Porins"/>
    <property type="match status" value="1"/>
</dbReference>
<accession>A0A2T5J6F2</accession>
<dbReference type="AlphaFoldDB" id="A0A2T5J6F2"/>
<evidence type="ECO:0000256" key="3">
    <source>
        <dbReference type="ARBA" id="ARBA00023237"/>
    </source>
</evidence>
<dbReference type="OrthoDB" id="1264254at2"/>
<comment type="subcellular location">
    <subcellularLocation>
        <location evidence="1">Cell outer membrane</location>
    </subcellularLocation>
</comment>
<dbReference type="InterPro" id="IPR036942">
    <property type="entry name" value="Beta-barrel_TonB_sf"/>
</dbReference>
<sequence>MRLNARYALLTFGMALFLVPATAQTKKTTAKKTTATTKKAAAKPAAAKAVTKPVTKPAATKTAAVPSKSSAKSLGDAAAKAAVQDTTKKGGTGANTQNGGSLSEEIVVTTNYKPVLADAVKIRRNPDLEDKTPYKAPLAYKTIDKRLEQNSDIRQMEAMKMPAQRDSDLYNNYVKGGLGSMKTTYGELYVNNGRDNALQTGVYLKHFAQSGSDFYKQNYSNDEIKVFGKSVGEVVSVRGRIGYDRLGTDFYGYNQYAVPTKLNVDAQHFNTISAEGELTKNFKDVDQDFTYAAKLNGYIFNNAFQGHESSVVLSGFINETVKQFYAGLNGSLDLSTQKDSLYSLSNNIIRLNPYLKFQGTNYKIDAGVNIVDEFGFNSRFSIFPAARLEFQVIPKYVRLFAEVKGDVNKTSMHDLSYQNPFLGQNIPIKNSVDQIDVAAGLKGTMAPGIGFKFSIYRNEVKNMPLLISDFNFASGYNRFNVIYDGGRARVTGFNGELDFKATEDVDIFGRVEIKDYQMATEAQPWNLPKLNITAGTTIHISNKVNINGTLVVRGDTKDRTLNPTTNTQSVVTISSFADLNGGIEYKINNRFSVFGQVNNLLNSHSQTWLYYPNYGFNIFGGVSYGF</sequence>
<comment type="caution">
    <text evidence="6">The sequence shown here is derived from an EMBL/GenBank/DDBJ whole genome shotgun (WGS) entry which is preliminary data.</text>
</comment>
<organism evidence="6 7">
    <name type="scientific">Mucilaginibacter yixingensis</name>
    <dbReference type="NCBI Taxonomy" id="1295612"/>
    <lineage>
        <taxon>Bacteria</taxon>
        <taxon>Pseudomonadati</taxon>
        <taxon>Bacteroidota</taxon>
        <taxon>Sphingobacteriia</taxon>
        <taxon>Sphingobacteriales</taxon>
        <taxon>Sphingobacteriaceae</taxon>
        <taxon>Mucilaginibacter</taxon>
    </lineage>
</organism>
<reference evidence="6 7" key="1">
    <citation type="submission" date="2018-04" db="EMBL/GenBank/DDBJ databases">
        <title>Genomic Encyclopedia of Archaeal and Bacterial Type Strains, Phase II (KMG-II): from individual species to whole genera.</title>
        <authorList>
            <person name="Goeker M."/>
        </authorList>
    </citation>
    <scope>NUCLEOTIDE SEQUENCE [LARGE SCALE GENOMIC DNA]</scope>
    <source>
        <strain evidence="6 7">DSM 26809</strain>
    </source>
</reference>